<dbReference type="FunFam" id="1.10.10.10:FF:000001">
    <property type="entry name" value="LysR family transcriptional regulator"/>
    <property type="match status" value="1"/>
</dbReference>
<keyword evidence="2" id="KW-0805">Transcription regulation</keyword>
<evidence type="ECO:0000256" key="2">
    <source>
        <dbReference type="ARBA" id="ARBA00023015"/>
    </source>
</evidence>
<dbReference type="AlphaFoldDB" id="A0A4Q9DUB0"/>
<dbReference type="GO" id="GO:0003677">
    <property type="term" value="F:DNA binding"/>
    <property type="evidence" value="ECO:0007669"/>
    <property type="project" value="UniProtKB-KW"/>
</dbReference>
<dbReference type="InterPro" id="IPR036390">
    <property type="entry name" value="WH_DNA-bd_sf"/>
</dbReference>
<accession>A0A4Q9DUB0</accession>
<dbReference type="Pfam" id="PF03466">
    <property type="entry name" value="LysR_substrate"/>
    <property type="match status" value="1"/>
</dbReference>
<dbReference type="GO" id="GO:0005829">
    <property type="term" value="C:cytosol"/>
    <property type="evidence" value="ECO:0007669"/>
    <property type="project" value="TreeGrafter"/>
</dbReference>
<dbReference type="Proteomes" id="UP000293142">
    <property type="component" value="Unassembled WGS sequence"/>
</dbReference>
<dbReference type="CDD" id="cd08438">
    <property type="entry name" value="PBP2_CidR"/>
    <property type="match status" value="1"/>
</dbReference>
<dbReference type="OrthoDB" id="9803735at2"/>
<feature type="domain" description="HTH lysR-type" evidence="5">
    <location>
        <begin position="6"/>
        <end position="63"/>
    </location>
</feature>
<dbReference type="Gene3D" id="1.10.10.10">
    <property type="entry name" value="Winged helix-like DNA-binding domain superfamily/Winged helix DNA-binding domain"/>
    <property type="match status" value="1"/>
</dbReference>
<dbReference type="PANTHER" id="PTHR30419:SF8">
    <property type="entry name" value="NITROGEN ASSIMILATION TRANSCRIPTIONAL ACTIVATOR-RELATED"/>
    <property type="match status" value="1"/>
</dbReference>
<protein>
    <submittedName>
        <fullName evidence="6">LysR family transcriptional regulator</fullName>
    </submittedName>
</protein>
<dbReference type="InterPro" id="IPR005119">
    <property type="entry name" value="LysR_subst-bd"/>
</dbReference>
<evidence type="ECO:0000256" key="4">
    <source>
        <dbReference type="ARBA" id="ARBA00023163"/>
    </source>
</evidence>
<comment type="similarity">
    <text evidence="1">Belongs to the LysR transcriptional regulatory family.</text>
</comment>
<name>A0A4Q9DUB0_9BACL</name>
<keyword evidence="4" id="KW-0804">Transcription</keyword>
<dbReference type="PROSITE" id="PS50931">
    <property type="entry name" value="HTH_LYSR"/>
    <property type="match status" value="1"/>
</dbReference>
<evidence type="ECO:0000256" key="3">
    <source>
        <dbReference type="ARBA" id="ARBA00023125"/>
    </source>
</evidence>
<dbReference type="SUPFAM" id="SSF46785">
    <property type="entry name" value="Winged helix' DNA-binding domain"/>
    <property type="match status" value="1"/>
</dbReference>
<comment type="caution">
    <text evidence="6">The sequence shown here is derived from an EMBL/GenBank/DDBJ whole genome shotgun (WGS) entry which is preliminary data.</text>
</comment>
<dbReference type="SUPFAM" id="SSF53850">
    <property type="entry name" value="Periplasmic binding protein-like II"/>
    <property type="match status" value="1"/>
</dbReference>
<dbReference type="InterPro" id="IPR050950">
    <property type="entry name" value="HTH-type_LysR_regulators"/>
</dbReference>
<keyword evidence="7" id="KW-1185">Reference proteome</keyword>
<gene>
    <name evidence="6" type="ORF">EYB31_09485</name>
</gene>
<evidence type="ECO:0000313" key="7">
    <source>
        <dbReference type="Proteomes" id="UP000293142"/>
    </source>
</evidence>
<dbReference type="Gene3D" id="3.40.190.290">
    <property type="match status" value="1"/>
</dbReference>
<organism evidence="6 7">
    <name type="scientific">Paenibacillus thalictri</name>
    <dbReference type="NCBI Taxonomy" id="2527873"/>
    <lineage>
        <taxon>Bacteria</taxon>
        <taxon>Bacillati</taxon>
        <taxon>Bacillota</taxon>
        <taxon>Bacilli</taxon>
        <taxon>Bacillales</taxon>
        <taxon>Paenibacillaceae</taxon>
        <taxon>Paenibacillus</taxon>
    </lineage>
</organism>
<keyword evidence="3" id="KW-0238">DNA-binding</keyword>
<dbReference type="PANTHER" id="PTHR30419">
    <property type="entry name" value="HTH-TYPE TRANSCRIPTIONAL REGULATOR YBHD"/>
    <property type="match status" value="1"/>
</dbReference>
<dbReference type="Pfam" id="PF00126">
    <property type="entry name" value="HTH_1"/>
    <property type="match status" value="1"/>
</dbReference>
<proteinExistence type="inferred from homology"/>
<dbReference type="InterPro" id="IPR000847">
    <property type="entry name" value="LysR_HTH_N"/>
</dbReference>
<dbReference type="GO" id="GO:0003700">
    <property type="term" value="F:DNA-binding transcription factor activity"/>
    <property type="evidence" value="ECO:0007669"/>
    <property type="project" value="InterPro"/>
</dbReference>
<dbReference type="PRINTS" id="PR00039">
    <property type="entry name" value="HTHLYSR"/>
</dbReference>
<dbReference type="InterPro" id="IPR036388">
    <property type="entry name" value="WH-like_DNA-bd_sf"/>
</dbReference>
<sequence>MGENEVDIRHLQYVIEVAMTGSFTKAAESLHISQPTISKAVKEIEDELGVILFDRTGKKAELTSEGYRIVSQARDIVGSFNSLTSEVNQAAHLHKGKLRIGLPPMAGAGFFPELIGKFHEQYPGIMLELVEYGAKRLAADIESGALDFGAVLLPVNRDLYHSILIAEERLMLIVHPEHPLASRAEVPMEELSEESFILFREDFALNERIPAACISAGFQPRIVCESSQWDLIGSLVGVKLGISLMPEHICKKMNPAAVTSVPLVNPIIPWRLGFIWRKDRYLSFAAKEWIRFLQSKYAGKADI</sequence>
<dbReference type="EMBL" id="SIRE01000006">
    <property type="protein sequence ID" value="TBL79825.1"/>
    <property type="molecule type" value="Genomic_DNA"/>
</dbReference>
<evidence type="ECO:0000313" key="6">
    <source>
        <dbReference type="EMBL" id="TBL79825.1"/>
    </source>
</evidence>
<reference evidence="6 7" key="1">
    <citation type="submission" date="2019-02" db="EMBL/GenBank/DDBJ databases">
        <title>Paenibacillus sp. nov., isolated from surface-sterilized tissue of Thalictrum simplex L.</title>
        <authorList>
            <person name="Tuo L."/>
        </authorList>
    </citation>
    <scope>NUCLEOTIDE SEQUENCE [LARGE SCALE GENOMIC DNA]</scope>
    <source>
        <strain evidence="6 7">N2SHLJ1</strain>
    </source>
</reference>
<evidence type="ECO:0000259" key="5">
    <source>
        <dbReference type="PROSITE" id="PS50931"/>
    </source>
</evidence>
<evidence type="ECO:0000256" key="1">
    <source>
        <dbReference type="ARBA" id="ARBA00009437"/>
    </source>
</evidence>